<sequence length="122" mass="13290">MIPSTSTAWLLNDVSPVSSSWGSTSQRTFPWTANTSSLIKKAHQRLFFLRTLKKNHLSTAITLGNFYRERESLGAPAGTRQTLEQFTQKMDSTFRAAVGGAAGLRLGLSECVLSAPAAFLLL</sequence>
<dbReference type="Proteomes" id="UP000831701">
    <property type="component" value="Chromosome 9"/>
</dbReference>
<gene>
    <name evidence="1" type="ORF">L3Q82_026842</name>
</gene>
<accession>A0ACB8WJN1</accession>
<reference evidence="1" key="1">
    <citation type="submission" date="2022-04" db="EMBL/GenBank/DDBJ databases">
        <title>Jade perch genome.</title>
        <authorList>
            <person name="Chao B."/>
        </authorList>
    </citation>
    <scope>NUCLEOTIDE SEQUENCE</scope>
    <source>
        <strain evidence="1">CB-2022</strain>
    </source>
</reference>
<proteinExistence type="predicted"/>
<keyword evidence="2" id="KW-1185">Reference proteome</keyword>
<comment type="caution">
    <text evidence="1">The sequence shown here is derived from an EMBL/GenBank/DDBJ whole genome shotgun (WGS) entry which is preliminary data.</text>
</comment>
<evidence type="ECO:0000313" key="1">
    <source>
        <dbReference type="EMBL" id="KAI3368021.1"/>
    </source>
</evidence>
<dbReference type="EMBL" id="CM041539">
    <property type="protein sequence ID" value="KAI3368021.1"/>
    <property type="molecule type" value="Genomic_DNA"/>
</dbReference>
<protein>
    <submittedName>
        <fullName evidence="1">Uncharacterized protein</fullName>
    </submittedName>
</protein>
<evidence type="ECO:0000313" key="2">
    <source>
        <dbReference type="Proteomes" id="UP000831701"/>
    </source>
</evidence>
<organism evidence="1 2">
    <name type="scientific">Scortum barcoo</name>
    <name type="common">barcoo grunter</name>
    <dbReference type="NCBI Taxonomy" id="214431"/>
    <lineage>
        <taxon>Eukaryota</taxon>
        <taxon>Metazoa</taxon>
        <taxon>Chordata</taxon>
        <taxon>Craniata</taxon>
        <taxon>Vertebrata</taxon>
        <taxon>Euteleostomi</taxon>
        <taxon>Actinopterygii</taxon>
        <taxon>Neopterygii</taxon>
        <taxon>Teleostei</taxon>
        <taxon>Neoteleostei</taxon>
        <taxon>Acanthomorphata</taxon>
        <taxon>Eupercaria</taxon>
        <taxon>Centrarchiformes</taxon>
        <taxon>Terapontoidei</taxon>
        <taxon>Terapontidae</taxon>
        <taxon>Scortum</taxon>
    </lineage>
</organism>
<name>A0ACB8WJN1_9TELE</name>